<dbReference type="RefSeq" id="WP_341400071.1">
    <property type="nucleotide sequence ID" value="NZ_JBBUTI010000011.1"/>
</dbReference>
<dbReference type="InterPro" id="IPR013767">
    <property type="entry name" value="PAS_fold"/>
</dbReference>
<dbReference type="InterPro" id="IPR011006">
    <property type="entry name" value="CheY-like_superfamily"/>
</dbReference>
<evidence type="ECO:0000256" key="6">
    <source>
        <dbReference type="ARBA" id="ARBA00022553"/>
    </source>
</evidence>
<dbReference type="Gene3D" id="1.10.287.130">
    <property type="match status" value="1"/>
</dbReference>
<dbReference type="CDD" id="cd00130">
    <property type="entry name" value="PAS"/>
    <property type="match status" value="2"/>
</dbReference>
<feature type="transmembrane region" description="Helical" evidence="15">
    <location>
        <begin position="123"/>
        <end position="147"/>
    </location>
</feature>
<evidence type="ECO:0000259" key="18">
    <source>
        <dbReference type="PROSITE" id="PS50112"/>
    </source>
</evidence>
<evidence type="ECO:0000256" key="13">
    <source>
        <dbReference type="ARBA" id="ARBA00023136"/>
    </source>
</evidence>
<feature type="domain" description="PAS" evidence="18">
    <location>
        <begin position="268"/>
        <end position="337"/>
    </location>
</feature>
<keyword evidence="13 15" id="KW-0472">Membrane</keyword>
<name>A0ABU9C7N1_9BURK</name>
<dbReference type="InterPro" id="IPR004358">
    <property type="entry name" value="Sig_transdc_His_kin-like_C"/>
</dbReference>
<protein>
    <recommendedName>
        <fullName evidence="3">histidine kinase</fullName>
        <ecNumber evidence="3">2.7.13.3</ecNumber>
    </recommendedName>
</protein>
<keyword evidence="7" id="KW-0808">Transferase</keyword>
<evidence type="ECO:0000313" key="22">
    <source>
        <dbReference type="Proteomes" id="UP001379945"/>
    </source>
</evidence>
<dbReference type="InterPro" id="IPR001610">
    <property type="entry name" value="PAC"/>
</dbReference>
<dbReference type="PROSITE" id="PS50110">
    <property type="entry name" value="RESPONSE_REGULATORY"/>
    <property type="match status" value="1"/>
</dbReference>
<keyword evidence="8 15" id="KW-0812">Transmembrane</keyword>
<dbReference type="PANTHER" id="PTHR43047">
    <property type="entry name" value="TWO-COMPONENT HISTIDINE PROTEIN KINASE"/>
    <property type="match status" value="1"/>
</dbReference>
<feature type="domain" description="Histidine kinase" evidence="16">
    <location>
        <begin position="522"/>
        <end position="739"/>
    </location>
</feature>
<dbReference type="Pfam" id="PF01627">
    <property type="entry name" value="Hpt"/>
    <property type="match status" value="1"/>
</dbReference>
<keyword evidence="12" id="KW-0902">Two-component regulatory system</keyword>
<dbReference type="SUPFAM" id="SSF47226">
    <property type="entry name" value="Histidine-containing phosphotransfer domain, HPT domain"/>
    <property type="match status" value="1"/>
</dbReference>
<dbReference type="Pfam" id="PF00989">
    <property type="entry name" value="PAS"/>
    <property type="match status" value="1"/>
</dbReference>
<evidence type="ECO:0000256" key="3">
    <source>
        <dbReference type="ARBA" id="ARBA00012438"/>
    </source>
</evidence>
<dbReference type="InterPro" id="IPR005467">
    <property type="entry name" value="His_kinase_dom"/>
</dbReference>
<dbReference type="InterPro" id="IPR000014">
    <property type="entry name" value="PAS"/>
</dbReference>
<dbReference type="InterPro" id="IPR036097">
    <property type="entry name" value="HisK_dim/P_sf"/>
</dbReference>
<dbReference type="PANTHER" id="PTHR43047:SF64">
    <property type="entry name" value="HISTIDINE KINASE CONTAINING CHEY-HOMOLOGOUS RECEIVER DOMAIN AND PAS DOMAIN-RELATED"/>
    <property type="match status" value="1"/>
</dbReference>
<evidence type="ECO:0000313" key="21">
    <source>
        <dbReference type="EMBL" id="MEK8047763.1"/>
    </source>
</evidence>
<feature type="transmembrane region" description="Helical" evidence="15">
    <location>
        <begin position="189"/>
        <end position="209"/>
    </location>
</feature>
<keyword evidence="10" id="KW-0547">Nucleotide-binding</keyword>
<evidence type="ECO:0000256" key="11">
    <source>
        <dbReference type="ARBA" id="ARBA00022989"/>
    </source>
</evidence>
<dbReference type="InterPro" id="IPR001789">
    <property type="entry name" value="Sig_transdc_resp-reg_receiver"/>
</dbReference>
<feature type="transmembrane region" description="Helical" evidence="15">
    <location>
        <begin position="234"/>
        <end position="256"/>
    </location>
</feature>
<dbReference type="Pfam" id="PF00512">
    <property type="entry name" value="HisKA"/>
    <property type="match status" value="1"/>
</dbReference>
<feature type="transmembrane region" description="Helical" evidence="15">
    <location>
        <begin position="159"/>
        <end position="177"/>
    </location>
</feature>
<proteinExistence type="predicted"/>
<dbReference type="Pfam" id="PF08447">
    <property type="entry name" value="PAS_3"/>
    <property type="match status" value="1"/>
</dbReference>
<evidence type="ECO:0000256" key="14">
    <source>
        <dbReference type="PROSITE-ProRule" id="PRU00169"/>
    </source>
</evidence>
<evidence type="ECO:0000259" key="19">
    <source>
        <dbReference type="PROSITE" id="PS50113"/>
    </source>
</evidence>
<dbReference type="SUPFAM" id="SSF55874">
    <property type="entry name" value="ATPase domain of HSP90 chaperone/DNA topoisomerase II/histidine kinase"/>
    <property type="match status" value="1"/>
</dbReference>
<comment type="caution">
    <text evidence="21">The sequence shown here is derived from an EMBL/GenBank/DDBJ whole genome shotgun (WGS) entry which is preliminary data.</text>
</comment>
<dbReference type="InterPro" id="IPR008207">
    <property type="entry name" value="Sig_transdc_His_kin_Hpt_dom"/>
</dbReference>
<evidence type="ECO:0000256" key="9">
    <source>
        <dbReference type="ARBA" id="ARBA00022777"/>
    </source>
</evidence>
<dbReference type="SMART" id="SM00448">
    <property type="entry name" value="REC"/>
    <property type="match status" value="1"/>
</dbReference>
<keyword evidence="10" id="KW-0067">ATP-binding</keyword>
<dbReference type="NCBIfam" id="TIGR00229">
    <property type="entry name" value="sensory_box"/>
    <property type="match status" value="2"/>
</dbReference>
<dbReference type="SUPFAM" id="SSF47384">
    <property type="entry name" value="Homodimeric domain of signal transducing histidine kinase"/>
    <property type="match status" value="1"/>
</dbReference>
<evidence type="ECO:0000256" key="5">
    <source>
        <dbReference type="ARBA" id="ARBA00022519"/>
    </source>
</evidence>
<dbReference type="SMART" id="SM00387">
    <property type="entry name" value="HATPase_c"/>
    <property type="match status" value="1"/>
</dbReference>
<feature type="domain" description="Response regulatory" evidence="17">
    <location>
        <begin position="759"/>
        <end position="878"/>
    </location>
</feature>
<dbReference type="SUPFAM" id="SSF55785">
    <property type="entry name" value="PYP-like sensor domain (PAS domain)"/>
    <property type="match status" value="2"/>
</dbReference>
<evidence type="ECO:0000259" key="17">
    <source>
        <dbReference type="PROSITE" id="PS50110"/>
    </source>
</evidence>
<comment type="catalytic activity">
    <reaction evidence="1">
        <text>ATP + protein L-histidine = ADP + protein N-phospho-L-histidine.</text>
        <dbReference type="EC" id="2.7.13.3"/>
    </reaction>
</comment>
<feature type="transmembrane region" description="Helical" evidence="15">
    <location>
        <begin position="26"/>
        <end position="47"/>
    </location>
</feature>
<evidence type="ECO:0000256" key="7">
    <source>
        <dbReference type="ARBA" id="ARBA00022679"/>
    </source>
</evidence>
<dbReference type="PROSITE" id="PS50112">
    <property type="entry name" value="PAS"/>
    <property type="match status" value="1"/>
</dbReference>
<dbReference type="PRINTS" id="PR00344">
    <property type="entry name" value="BCTRLSENSOR"/>
</dbReference>
<dbReference type="CDD" id="cd00082">
    <property type="entry name" value="HisKA"/>
    <property type="match status" value="1"/>
</dbReference>
<dbReference type="InterPro" id="IPR005330">
    <property type="entry name" value="MHYT_dom"/>
</dbReference>
<evidence type="ECO:0000256" key="12">
    <source>
        <dbReference type="ARBA" id="ARBA00023012"/>
    </source>
</evidence>
<dbReference type="InterPro" id="IPR013655">
    <property type="entry name" value="PAS_fold_3"/>
</dbReference>
<feature type="domain" description="MHYT" evidence="20">
    <location>
        <begin position="23"/>
        <end position="218"/>
    </location>
</feature>
<feature type="domain" description="PAC" evidence="19">
    <location>
        <begin position="452"/>
        <end position="504"/>
    </location>
</feature>
<keyword evidence="22" id="KW-1185">Reference proteome</keyword>
<evidence type="ECO:0000256" key="10">
    <source>
        <dbReference type="ARBA" id="ARBA00022840"/>
    </source>
</evidence>
<comment type="subcellular location">
    <subcellularLocation>
        <location evidence="2">Cell inner membrane</location>
        <topology evidence="2">Multi-pass membrane protein</topology>
    </subcellularLocation>
</comment>
<evidence type="ECO:0000259" key="20">
    <source>
        <dbReference type="PROSITE" id="PS50924"/>
    </source>
</evidence>
<keyword evidence="9" id="KW-0418">Kinase</keyword>
<reference evidence="21 22" key="1">
    <citation type="submission" date="2024-04" db="EMBL/GenBank/DDBJ databases">
        <title>Novel species of the genus Ideonella isolated from streams.</title>
        <authorList>
            <person name="Lu H."/>
        </authorList>
    </citation>
    <scope>NUCLEOTIDE SEQUENCE [LARGE SCALE GENOMIC DNA]</scope>
    <source>
        <strain evidence="21 22">LYT19W</strain>
    </source>
</reference>
<organism evidence="21 22">
    <name type="scientific">Ideonella margarita</name>
    <dbReference type="NCBI Taxonomy" id="2984191"/>
    <lineage>
        <taxon>Bacteria</taxon>
        <taxon>Pseudomonadati</taxon>
        <taxon>Pseudomonadota</taxon>
        <taxon>Betaproteobacteria</taxon>
        <taxon>Burkholderiales</taxon>
        <taxon>Sphaerotilaceae</taxon>
        <taxon>Ideonella</taxon>
    </lineage>
</organism>
<dbReference type="InterPro" id="IPR003594">
    <property type="entry name" value="HATPase_dom"/>
</dbReference>
<evidence type="ECO:0000256" key="2">
    <source>
        <dbReference type="ARBA" id="ARBA00004429"/>
    </source>
</evidence>
<dbReference type="PROSITE" id="PS50113">
    <property type="entry name" value="PAC"/>
    <property type="match status" value="1"/>
</dbReference>
<keyword evidence="4" id="KW-1003">Cell membrane</keyword>
<evidence type="ECO:0000256" key="8">
    <source>
        <dbReference type="ARBA" id="ARBA00022692"/>
    </source>
</evidence>
<dbReference type="PROSITE" id="PS50109">
    <property type="entry name" value="HIS_KIN"/>
    <property type="match status" value="1"/>
</dbReference>
<evidence type="ECO:0000256" key="4">
    <source>
        <dbReference type="ARBA" id="ARBA00022475"/>
    </source>
</evidence>
<evidence type="ECO:0000256" key="15">
    <source>
        <dbReference type="PROSITE-ProRule" id="PRU00244"/>
    </source>
</evidence>
<dbReference type="Pfam" id="PF02518">
    <property type="entry name" value="HATPase_c"/>
    <property type="match status" value="1"/>
</dbReference>
<dbReference type="Pfam" id="PF03707">
    <property type="entry name" value="MHYT"/>
    <property type="match status" value="2"/>
</dbReference>
<dbReference type="SUPFAM" id="SSF52172">
    <property type="entry name" value="CheY-like"/>
    <property type="match status" value="1"/>
</dbReference>
<dbReference type="Gene3D" id="1.20.120.160">
    <property type="entry name" value="HPT domain"/>
    <property type="match status" value="1"/>
</dbReference>
<dbReference type="InterPro" id="IPR035965">
    <property type="entry name" value="PAS-like_dom_sf"/>
</dbReference>
<dbReference type="Gene3D" id="3.40.50.2300">
    <property type="match status" value="1"/>
</dbReference>
<dbReference type="Pfam" id="PF00072">
    <property type="entry name" value="Response_reg"/>
    <property type="match status" value="1"/>
</dbReference>
<dbReference type="Gene3D" id="3.30.565.10">
    <property type="entry name" value="Histidine kinase-like ATPase, C-terminal domain"/>
    <property type="match status" value="1"/>
</dbReference>
<dbReference type="InterPro" id="IPR036890">
    <property type="entry name" value="HATPase_C_sf"/>
</dbReference>
<accession>A0ABU9C7N1</accession>
<dbReference type="CDD" id="cd16922">
    <property type="entry name" value="HATPase_EvgS-ArcB-TorS-like"/>
    <property type="match status" value="1"/>
</dbReference>
<feature type="transmembrane region" description="Helical" evidence="15">
    <location>
        <begin position="59"/>
        <end position="83"/>
    </location>
</feature>
<keyword evidence="6 14" id="KW-0597">Phosphoprotein</keyword>
<dbReference type="InterPro" id="IPR003661">
    <property type="entry name" value="HisK_dim/P_dom"/>
</dbReference>
<dbReference type="InterPro" id="IPR036641">
    <property type="entry name" value="HPT_dom_sf"/>
</dbReference>
<dbReference type="PROSITE" id="PS50924">
    <property type="entry name" value="MHYT"/>
    <property type="match status" value="1"/>
</dbReference>
<dbReference type="InterPro" id="IPR000700">
    <property type="entry name" value="PAS-assoc_C"/>
</dbReference>
<feature type="modified residue" description="4-aspartylphosphate" evidence="14">
    <location>
        <position position="808"/>
    </location>
</feature>
<dbReference type="SMART" id="SM00388">
    <property type="entry name" value="HisKA"/>
    <property type="match status" value="1"/>
</dbReference>
<dbReference type="EMBL" id="JBBUTI010000011">
    <property type="protein sequence ID" value="MEK8047763.1"/>
    <property type="molecule type" value="Genomic_DNA"/>
</dbReference>
<sequence>MDLIARFFLLDEVPETLLLPGSHDPLLVGLSVLVAFLTSFMALSLVDKARATRNRKLRAGALAAGAISLGGGVWTMHFIGMLAFQFCVKADYDPLWTMLSIVPSLGAAWVALRTLIRPTLSPLQLLVAGVMMGSGIGLMHYGGMGALRSSAQVRYDPTWFGLSIVVAVALSVAALWMHHGLRRSPLASWRLRTVVAGAVLGGAISGMHYTAMGATRFIGVAEIEGVTQLMHVELAMAIALAALTMGALAVGLYALVAQRQLFRDKVTSEARLQALVDTAVDGVIRMDGAGVIVAANRAAELIFGLPEARLIGQALTTLIPDLPHDYAAQLDGVIETSARRADGSVVLLRLAIGHSDHDGDRLGVAFVTDITEAQRRQAELEGVQAAIRRALVVVEFDMAGCVLSANEAFLSLTGHTTHTLYGQHHSALCLPEEVQSEAYREHWAALRRGEFRTGDFERVGADGRHIWIQATYNPILDANGRPLRIIKFVNDLTERHAMELDLRQAKSRAEQAAAAKSTFLANMSHEIRTPMNAIIGFSEVALDGDLGPDARQHLQVIHRSARALLDLLNGILDTAKLDHGAMQLEQQDFSLRQLCADVIDTLQITADRKGLALVLDVADTVPAHHRGDPMRLRQVLINLVGNAVKFTEQGSVTLSAQLVAGGALEMEVRDTGIGIPADRLEAIFDPFSQADASTTRRFGGTGLGTTIARQLVQLMQGEIGVQSTVGQGSRFWIRVPLPAGQAPAPAARGSHAVALPPLNLLAADDVPENLRLLELRLSAMGHRLTLVQDGQEALDLLCTGTFDMALLDVQMPRLDGLQACAGLRAFELAHGRPRLPVIALTASASEDDRADTIAAGMDGFVAKPIDWQKLLVEMARVLGVAAGPVGATTTVSAPSPDAGMPGLPDAVDWPEALARWGDLGTWRSQLGRFLRDSLKHWTPPAPETASAAAHKLRGACANFGLTSLASTCEQLERSAYGEQVTAEWDALHARLLAMNGALALAAAAAGSPAAAAPAMLTAWPQAAADSLAAGLARGELPDTAYQAVLAALPEPERQQLIDRVDSFEFDEARAWLARRLEEMA</sequence>
<keyword evidence="5" id="KW-0997">Cell inner membrane</keyword>
<gene>
    <name evidence="21" type="ORF">AACH00_15480</name>
</gene>
<keyword evidence="11 15" id="KW-1133">Transmembrane helix</keyword>
<dbReference type="Gene3D" id="3.30.450.20">
    <property type="entry name" value="PAS domain"/>
    <property type="match status" value="2"/>
</dbReference>
<dbReference type="SMART" id="SM00091">
    <property type="entry name" value="PAS"/>
    <property type="match status" value="2"/>
</dbReference>
<dbReference type="EC" id="2.7.13.3" evidence="3"/>
<dbReference type="SMART" id="SM00086">
    <property type="entry name" value="PAC"/>
    <property type="match status" value="2"/>
</dbReference>
<dbReference type="Proteomes" id="UP001379945">
    <property type="component" value="Unassembled WGS sequence"/>
</dbReference>
<dbReference type="CDD" id="cd17546">
    <property type="entry name" value="REC_hyHK_CKI1_RcsC-like"/>
    <property type="match status" value="1"/>
</dbReference>
<evidence type="ECO:0000256" key="1">
    <source>
        <dbReference type="ARBA" id="ARBA00000085"/>
    </source>
</evidence>
<evidence type="ECO:0000259" key="16">
    <source>
        <dbReference type="PROSITE" id="PS50109"/>
    </source>
</evidence>